<evidence type="ECO:0000313" key="5">
    <source>
        <dbReference type="Proteomes" id="UP000321917"/>
    </source>
</evidence>
<keyword evidence="4" id="KW-1185">Reference proteome</keyword>
<keyword evidence="1" id="KW-0812">Transmembrane</keyword>
<dbReference type="EMBL" id="VOLR01000005">
    <property type="protein sequence ID" value="TWX61927.1"/>
    <property type="molecule type" value="Genomic_DNA"/>
</dbReference>
<feature type="transmembrane region" description="Helical" evidence="1">
    <location>
        <begin position="85"/>
        <end position="105"/>
    </location>
</feature>
<feature type="transmembrane region" description="Helical" evidence="1">
    <location>
        <begin position="41"/>
        <end position="65"/>
    </location>
</feature>
<reference evidence="3 5" key="1">
    <citation type="submission" date="2019-07" db="EMBL/GenBank/DDBJ databases">
        <title>Genomes of sea-ice associated Colwellia species.</title>
        <authorList>
            <person name="Bowman J.P."/>
        </authorList>
    </citation>
    <scope>NUCLEOTIDE SEQUENCE [LARGE SCALE GENOMIC DNA]</scope>
    <source>
        <strain evidence="2 4">ACAM 607</strain>
        <strain evidence="3 5">IC036</strain>
    </source>
</reference>
<proteinExistence type="predicted"/>
<dbReference type="AlphaFoldDB" id="A0A5C6QQX2"/>
<dbReference type="OrthoDB" id="7630939at2"/>
<organism evidence="3 5">
    <name type="scientific">Colwellia hornerae</name>
    <dbReference type="NCBI Taxonomy" id="89402"/>
    <lineage>
        <taxon>Bacteria</taxon>
        <taxon>Pseudomonadati</taxon>
        <taxon>Pseudomonadota</taxon>
        <taxon>Gammaproteobacteria</taxon>
        <taxon>Alteromonadales</taxon>
        <taxon>Colwelliaceae</taxon>
        <taxon>Colwellia</taxon>
    </lineage>
</organism>
<sequence length="152" mass="17470">MSYRAISILVSLLITLGIWGNYTLGVINLYQRQLFSVETMYGLLFSAVIYTIFLEIILQTTLAIFKHKEANDKSDERDKIISRRANSYAYKILSFGVFCVTFYILFPVLAQFTFSMPGLAKEYEIMHLIIAFSLLAEVICSSVKLISYRRGY</sequence>
<gene>
    <name evidence="2" type="ORF">ESZ26_04760</name>
    <name evidence="3" type="ORF">ESZ27_02340</name>
</gene>
<name>A0A5C6QQX2_9GAMM</name>
<keyword evidence="1" id="KW-0472">Membrane</keyword>
<evidence type="ECO:0000313" key="4">
    <source>
        <dbReference type="Proteomes" id="UP000321525"/>
    </source>
</evidence>
<keyword evidence="1" id="KW-1133">Transmembrane helix</keyword>
<dbReference type="Proteomes" id="UP000321917">
    <property type="component" value="Unassembled WGS sequence"/>
</dbReference>
<dbReference type="Proteomes" id="UP000321525">
    <property type="component" value="Unassembled WGS sequence"/>
</dbReference>
<protein>
    <submittedName>
        <fullName evidence="3">Uncharacterized protein</fullName>
    </submittedName>
</protein>
<dbReference type="EMBL" id="VOLQ01000003">
    <property type="protein sequence ID" value="TWX71259.1"/>
    <property type="molecule type" value="Genomic_DNA"/>
</dbReference>
<evidence type="ECO:0000313" key="3">
    <source>
        <dbReference type="EMBL" id="TWX71259.1"/>
    </source>
</evidence>
<comment type="caution">
    <text evidence="3">The sequence shown here is derived from an EMBL/GenBank/DDBJ whole genome shotgun (WGS) entry which is preliminary data.</text>
</comment>
<evidence type="ECO:0000256" key="1">
    <source>
        <dbReference type="SAM" id="Phobius"/>
    </source>
</evidence>
<feature type="transmembrane region" description="Helical" evidence="1">
    <location>
        <begin position="125"/>
        <end position="146"/>
    </location>
</feature>
<accession>A0A5C6QQX2</accession>
<dbReference type="RefSeq" id="WP_146798498.1">
    <property type="nucleotide sequence ID" value="NZ_VOLP01000006.1"/>
</dbReference>
<evidence type="ECO:0000313" key="2">
    <source>
        <dbReference type="EMBL" id="TWX61927.1"/>
    </source>
</evidence>